<keyword evidence="18" id="KW-1185">Reference proteome</keyword>
<keyword evidence="5 12" id="KW-0808">Transferase</keyword>
<keyword evidence="4 12" id="KW-0489">Methyltransferase</keyword>
<feature type="domain" description="Protein arginine N-methyltransferase 3-like C2H2 zinc finger" evidence="15">
    <location>
        <begin position="91"/>
        <end position="136"/>
    </location>
</feature>
<dbReference type="Gene3D" id="3.40.50.150">
    <property type="entry name" value="Vaccinia Virus protein VP39"/>
    <property type="match status" value="1"/>
</dbReference>
<evidence type="ECO:0000256" key="12">
    <source>
        <dbReference type="PROSITE-ProRule" id="PRU01015"/>
    </source>
</evidence>
<feature type="region of interest" description="Disordered" evidence="13">
    <location>
        <begin position="1"/>
        <end position="52"/>
    </location>
</feature>
<keyword evidence="9" id="KW-0862">Zinc</keyword>
<dbReference type="FunFam" id="3.40.50.150:FF:000003">
    <property type="entry name" value="Blast:Protein arginine N-methyltransferase 1"/>
    <property type="match status" value="1"/>
</dbReference>
<evidence type="ECO:0000313" key="17">
    <source>
        <dbReference type="EMBL" id="PAV16987.1"/>
    </source>
</evidence>
<dbReference type="GO" id="GO:0005634">
    <property type="term" value="C:nucleus"/>
    <property type="evidence" value="ECO:0007669"/>
    <property type="project" value="TreeGrafter"/>
</dbReference>
<feature type="compositionally biased region" description="Basic and acidic residues" evidence="13">
    <location>
        <begin position="12"/>
        <end position="30"/>
    </location>
</feature>
<comment type="subcellular location">
    <subcellularLocation>
        <location evidence="1">Cytoplasm</location>
        <location evidence="1">Cytosol</location>
    </subcellularLocation>
</comment>
<organism evidence="17 18">
    <name type="scientific">Pyrrhoderma noxium</name>
    <dbReference type="NCBI Taxonomy" id="2282107"/>
    <lineage>
        <taxon>Eukaryota</taxon>
        <taxon>Fungi</taxon>
        <taxon>Dikarya</taxon>
        <taxon>Basidiomycota</taxon>
        <taxon>Agaricomycotina</taxon>
        <taxon>Agaricomycetes</taxon>
        <taxon>Hymenochaetales</taxon>
        <taxon>Hymenochaetaceae</taxon>
        <taxon>Pyrrhoderma</taxon>
    </lineage>
</organism>
<reference evidence="17 18" key="1">
    <citation type="journal article" date="2017" name="Mol. Ecol.">
        <title>Comparative and population genomic landscape of Phellinus noxius: A hypervariable fungus causing root rot in trees.</title>
        <authorList>
            <person name="Chung C.L."/>
            <person name="Lee T.J."/>
            <person name="Akiba M."/>
            <person name="Lee H.H."/>
            <person name="Kuo T.H."/>
            <person name="Liu D."/>
            <person name="Ke H.M."/>
            <person name="Yokoi T."/>
            <person name="Roa M.B."/>
            <person name="Lu M.J."/>
            <person name="Chang Y.Y."/>
            <person name="Ann P.J."/>
            <person name="Tsai J.N."/>
            <person name="Chen C.Y."/>
            <person name="Tzean S.S."/>
            <person name="Ota Y."/>
            <person name="Hattori T."/>
            <person name="Sahashi N."/>
            <person name="Liou R.F."/>
            <person name="Kikuchi T."/>
            <person name="Tsai I.J."/>
        </authorList>
    </citation>
    <scope>NUCLEOTIDE SEQUENCE [LARGE SCALE GENOMIC DNA]</scope>
    <source>
        <strain evidence="17 18">FFPRI411160</strain>
    </source>
</reference>
<dbReference type="PANTHER" id="PTHR11006">
    <property type="entry name" value="PROTEIN ARGININE N-METHYLTRANSFERASE"/>
    <property type="match status" value="1"/>
</dbReference>
<dbReference type="EMBL" id="NBII01000007">
    <property type="protein sequence ID" value="PAV16987.1"/>
    <property type="molecule type" value="Genomic_DNA"/>
</dbReference>
<evidence type="ECO:0000259" key="14">
    <source>
        <dbReference type="Pfam" id="PF13649"/>
    </source>
</evidence>
<keyword evidence="7" id="KW-0479">Metal-binding</keyword>
<dbReference type="GO" id="GO:0042054">
    <property type="term" value="F:histone methyltransferase activity"/>
    <property type="evidence" value="ECO:0007669"/>
    <property type="project" value="TreeGrafter"/>
</dbReference>
<dbReference type="Pfam" id="PF13649">
    <property type="entry name" value="Methyltransf_25"/>
    <property type="match status" value="1"/>
</dbReference>
<dbReference type="EC" id="2.1.1.319" evidence="2"/>
<dbReference type="Pfam" id="PF21137">
    <property type="entry name" value="ANM3_C2H2_Zf"/>
    <property type="match status" value="1"/>
</dbReference>
<evidence type="ECO:0000256" key="13">
    <source>
        <dbReference type="SAM" id="MobiDB-lite"/>
    </source>
</evidence>
<evidence type="ECO:0000256" key="2">
    <source>
        <dbReference type="ARBA" id="ARBA00011925"/>
    </source>
</evidence>
<dbReference type="GO" id="GO:0005829">
    <property type="term" value="C:cytosol"/>
    <property type="evidence" value="ECO:0007669"/>
    <property type="project" value="UniProtKB-SubCell"/>
</dbReference>
<dbReference type="InterPro" id="IPR029063">
    <property type="entry name" value="SAM-dependent_MTases_sf"/>
</dbReference>
<dbReference type="InParanoid" id="A0A286UBP8"/>
<dbReference type="GO" id="GO:0008270">
    <property type="term" value="F:zinc ion binding"/>
    <property type="evidence" value="ECO:0007669"/>
    <property type="project" value="UniProtKB-KW"/>
</dbReference>
<keyword evidence="6 12" id="KW-0949">S-adenosyl-L-methionine</keyword>
<evidence type="ECO:0000256" key="5">
    <source>
        <dbReference type="ARBA" id="ARBA00022679"/>
    </source>
</evidence>
<dbReference type="InterPro" id="IPR036236">
    <property type="entry name" value="Znf_C2H2_sf"/>
</dbReference>
<feature type="domain" description="Protein arginine N-methyltransferase" evidence="16">
    <location>
        <begin position="550"/>
        <end position="617"/>
    </location>
</feature>
<dbReference type="PANTHER" id="PTHR11006:SF53">
    <property type="entry name" value="PROTEIN ARGININE N-METHYLTRANSFERASE 3"/>
    <property type="match status" value="1"/>
</dbReference>
<feature type="compositionally biased region" description="Low complexity" evidence="13">
    <location>
        <begin position="515"/>
        <end position="537"/>
    </location>
</feature>
<comment type="caution">
    <text evidence="17">The sequence shown here is derived from an EMBL/GenBank/DDBJ whole genome shotgun (WGS) entry which is preliminary data.</text>
</comment>
<dbReference type="OrthoDB" id="7848332at2759"/>
<dbReference type="GO" id="GO:0035242">
    <property type="term" value="F:protein-arginine omega-N asymmetric methyltransferase activity"/>
    <property type="evidence" value="ECO:0007669"/>
    <property type="project" value="UniProtKB-EC"/>
</dbReference>
<dbReference type="InterPro" id="IPR041698">
    <property type="entry name" value="Methyltransf_25"/>
</dbReference>
<proteinExistence type="predicted"/>
<evidence type="ECO:0000256" key="3">
    <source>
        <dbReference type="ARBA" id="ARBA00022490"/>
    </source>
</evidence>
<dbReference type="InterPro" id="IPR049482">
    <property type="entry name" value="ANM3-like_C2H2_Zf"/>
</dbReference>
<dbReference type="InterPro" id="IPR025799">
    <property type="entry name" value="Arg_MeTrfase"/>
</dbReference>
<evidence type="ECO:0000256" key="4">
    <source>
        <dbReference type="ARBA" id="ARBA00022603"/>
    </source>
</evidence>
<evidence type="ECO:0000259" key="16">
    <source>
        <dbReference type="Pfam" id="PF22528"/>
    </source>
</evidence>
<feature type="compositionally biased region" description="Acidic residues" evidence="13">
    <location>
        <begin position="36"/>
        <end position="48"/>
    </location>
</feature>
<feature type="region of interest" description="Disordered" evidence="13">
    <location>
        <begin position="514"/>
        <end position="565"/>
    </location>
</feature>
<dbReference type="Pfam" id="PF22528">
    <property type="entry name" value="PRMT_C"/>
    <property type="match status" value="2"/>
</dbReference>
<feature type="domain" description="Protein arginine N-methyltransferase" evidence="16">
    <location>
        <begin position="400"/>
        <end position="498"/>
    </location>
</feature>
<dbReference type="AlphaFoldDB" id="A0A286UBP8"/>
<dbReference type="FunCoup" id="A0A286UBP8">
    <property type="interactions" value="159"/>
</dbReference>
<comment type="catalytic activity">
    <reaction evidence="11">
        <text>L-arginyl-[protein] + S-adenosyl-L-methionine = N(omega)-methyl-L-arginyl-[protein] + S-adenosyl-L-homocysteine + H(+)</text>
        <dbReference type="Rhea" id="RHEA:48100"/>
        <dbReference type="Rhea" id="RHEA-COMP:10532"/>
        <dbReference type="Rhea" id="RHEA-COMP:11990"/>
        <dbReference type="ChEBI" id="CHEBI:15378"/>
        <dbReference type="ChEBI" id="CHEBI:29965"/>
        <dbReference type="ChEBI" id="CHEBI:57856"/>
        <dbReference type="ChEBI" id="CHEBI:59789"/>
        <dbReference type="ChEBI" id="CHEBI:65280"/>
    </reaction>
    <physiologicalReaction direction="left-to-right" evidence="11">
        <dbReference type="Rhea" id="RHEA:48101"/>
    </physiologicalReaction>
</comment>
<keyword evidence="8" id="KW-0863">Zinc-finger</keyword>
<dbReference type="Gene3D" id="2.70.160.11">
    <property type="entry name" value="Hnrnp arginine n-methyltransferase1"/>
    <property type="match status" value="1"/>
</dbReference>
<evidence type="ECO:0000256" key="10">
    <source>
        <dbReference type="ARBA" id="ARBA00047384"/>
    </source>
</evidence>
<dbReference type="Proteomes" id="UP000217199">
    <property type="component" value="Unassembled WGS sequence"/>
</dbReference>
<evidence type="ECO:0000256" key="11">
    <source>
        <dbReference type="ARBA" id="ARBA00049303"/>
    </source>
</evidence>
<evidence type="ECO:0000259" key="15">
    <source>
        <dbReference type="Pfam" id="PF21137"/>
    </source>
</evidence>
<accession>A0A286UBP8</accession>
<comment type="catalytic activity">
    <reaction evidence="10">
        <text>L-arginyl-[protein] + 2 S-adenosyl-L-methionine = N(omega),N(omega)-dimethyl-L-arginyl-[protein] + 2 S-adenosyl-L-homocysteine + 2 H(+)</text>
        <dbReference type="Rhea" id="RHEA:48096"/>
        <dbReference type="Rhea" id="RHEA-COMP:10532"/>
        <dbReference type="Rhea" id="RHEA-COMP:11991"/>
        <dbReference type="ChEBI" id="CHEBI:15378"/>
        <dbReference type="ChEBI" id="CHEBI:29965"/>
        <dbReference type="ChEBI" id="CHEBI:57856"/>
        <dbReference type="ChEBI" id="CHEBI:59789"/>
        <dbReference type="ChEBI" id="CHEBI:61897"/>
        <dbReference type="EC" id="2.1.1.319"/>
    </reaction>
    <physiologicalReaction direction="left-to-right" evidence="10">
        <dbReference type="Rhea" id="RHEA:48097"/>
    </physiologicalReaction>
</comment>
<keyword evidence="3" id="KW-0963">Cytoplasm</keyword>
<sequence>MSVHKLSASTNELEKLQYRHQTHEDIEHGHPPVSDDSSEEDDDDDDWNDWVSDSETQHPCLSLFDGSLHPSVEAVLEYDTEKFNVNINELTSRLSLDFYGRARLVNYIRKEKPSAETINSLKGTEPIFSDDTYLIPAISDDPLLQTGSDDWTDDEEDMEAKTEKDKDRIIRKLTSRYIQAKKDLVDFRQLVVHVKELAQSLQDSDAPVSSLTEVKRDDDTHYFDSYGDNEIHHVMLRDKVRTSTYASFILNSPELFQDAIVLDVGCGTGILSMFAAKAGAKRVFAVDASPNIAEKAQKIVKANGLDDVITVIKGKIEDIELPDGITHVDVIISEWMGYALLYESMLDSVLIARDRFLRPTIGSAPTKIEQDNETSETKEKKGVLVPSQSRMLLGLCSATEIYKDRVEFWSDVYGFDMAPMTEGVYDEAIIDIVGPETVLSESAIVKDINIATITPRQLSFSSPFTIRGTPARRTVAHAFILYFDCFFRADGSQVLTSASAAAVRDGEPVLAEVWRPGSSTSRPASPTRTRSPSTPRSPVRETRLRRASSVKMKAEEGTSFTTGPESLPTHWKQTLFLLKEPIVVSEGTEVSGTFHCRKSEDNSRELDVEIHYVIREQDEEDESKISESPMIIQSFKVR</sequence>
<dbReference type="CDD" id="cd02440">
    <property type="entry name" value="AdoMet_MTases"/>
    <property type="match status" value="1"/>
</dbReference>
<evidence type="ECO:0000256" key="8">
    <source>
        <dbReference type="ARBA" id="ARBA00022771"/>
    </source>
</evidence>
<dbReference type="PROSITE" id="PS51678">
    <property type="entry name" value="SAM_MT_PRMT"/>
    <property type="match status" value="1"/>
</dbReference>
<dbReference type="GO" id="GO:0032259">
    <property type="term" value="P:methylation"/>
    <property type="evidence" value="ECO:0007669"/>
    <property type="project" value="UniProtKB-KW"/>
</dbReference>
<name>A0A286UBP8_9AGAM</name>
<dbReference type="InterPro" id="IPR055135">
    <property type="entry name" value="PRMT_dom"/>
</dbReference>
<evidence type="ECO:0000256" key="1">
    <source>
        <dbReference type="ARBA" id="ARBA00004514"/>
    </source>
</evidence>
<dbReference type="STRING" id="2282107.A0A286UBP8"/>
<evidence type="ECO:0000313" key="18">
    <source>
        <dbReference type="Proteomes" id="UP000217199"/>
    </source>
</evidence>
<gene>
    <name evidence="17" type="ORF">PNOK_0705100</name>
</gene>
<dbReference type="SUPFAM" id="SSF53335">
    <property type="entry name" value="S-adenosyl-L-methionine-dependent methyltransferases"/>
    <property type="match status" value="1"/>
</dbReference>
<protein>
    <recommendedName>
        <fullName evidence="2">type I protein arginine methyltransferase</fullName>
        <ecNumber evidence="2">2.1.1.319</ecNumber>
    </recommendedName>
</protein>
<evidence type="ECO:0000256" key="9">
    <source>
        <dbReference type="ARBA" id="ARBA00022833"/>
    </source>
</evidence>
<dbReference type="SUPFAM" id="SSF57667">
    <property type="entry name" value="beta-beta-alpha zinc fingers"/>
    <property type="match status" value="1"/>
</dbReference>
<evidence type="ECO:0000256" key="7">
    <source>
        <dbReference type="ARBA" id="ARBA00022723"/>
    </source>
</evidence>
<feature type="domain" description="Methyltransferase" evidence="14">
    <location>
        <begin position="261"/>
        <end position="359"/>
    </location>
</feature>
<evidence type="ECO:0000256" key="6">
    <source>
        <dbReference type="ARBA" id="ARBA00022691"/>
    </source>
</evidence>